<dbReference type="SMART" id="SM00355">
    <property type="entry name" value="ZnF_C2H2"/>
    <property type="match status" value="3"/>
</dbReference>
<comment type="caution">
    <text evidence="12">The sequence shown here is derived from an EMBL/GenBank/DDBJ whole genome shotgun (WGS) entry which is preliminary data.</text>
</comment>
<keyword evidence="4 9" id="KW-0863">Zinc-finger</keyword>
<sequence>MSVLCNIRRLAIPQMWSGDGQSILVSQNAYLGFPHSEWNPVLTRGNSTTNSDTSSVRNLRPLTLHRISGSRATQTTANRKSTRFDFARFAESATKTDVSPSTEDKHVEATFTGTSTELHDPSTIHKESPPGSCSTLTVDLPVTKTHPLYALRTKKEYICRFCGRHFTKSYNLLIHERTHTDERPYPCDICGKRFRRQDHLRDHRYIHLKEKPFVCEFCGRGFCQSRTLVSHRANHHRDHPEGRPASLRKNDDAFTTTDDVTNSCASAAAKFGRASSTHSPDNRKQDDFVVTTRDDFRQDLSPTSDLSPNSGERSFSHNLTKMAYLSVYSNGTQSDSSGDVSSTLSDRVTHVSPDVDLEGAGEPIDVECV</sequence>
<evidence type="ECO:0000256" key="6">
    <source>
        <dbReference type="ARBA" id="ARBA00023015"/>
    </source>
</evidence>
<evidence type="ECO:0000256" key="10">
    <source>
        <dbReference type="SAM" id="MobiDB-lite"/>
    </source>
</evidence>
<feature type="compositionally biased region" description="Low complexity" evidence="10">
    <location>
        <begin position="334"/>
        <end position="346"/>
    </location>
</feature>
<dbReference type="GO" id="GO:0000977">
    <property type="term" value="F:RNA polymerase II transcription regulatory region sequence-specific DNA binding"/>
    <property type="evidence" value="ECO:0007669"/>
    <property type="project" value="TreeGrafter"/>
</dbReference>
<evidence type="ECO:0000256" key="8">
    <source>
        <dbReference type="ARBA" id="ARBA00023242"/>
    </source>
</evidence>
<dbReference type="FunFam" id="3.30.160.60:FF:002571">
    <property type="entry name" value="Protein odd-skipped-related 2"/>
    <property type="match status" value="1"/>
</dbReference>
<feature type="region of interest" description="Disordered" evidence="10">
    <location>
        <begin position="293"/>
        <end position="314"/>
    </location>
</feature>
<keyword evidence="7" id="KW-0804">Transcription</keyword>
<dbReference type="Proteomes" id="UP001208570">
    <property type="component" value="Unassembled WGS sequence"/>
</dbReference>
<comment type="subcellular location">
    <subcellularLocation>
        <location evidence="1">Nucleus</location>
    </subcellularLocation>
</comment>
<dbReference type="SUPFAM" id="SSF57667">
    <property type="entry name" value="beta-beta-alpha zinc fingers"/>
    <property type="match status" value="2"/>
</dbReference>
<evidence type="ECO:0000256" key="2">
    <source>
        <dbReference type="ARBA" id="ARBA00022723"/>
    </source>
</evidence>
<dbReference type="GO" id="GO:0005634">
    <property type="term" value="C:nucleus"/>
    <property type="evidence" value="ECO:0007669"/>
    <property type="project" value="UniProtKB-SubCell"/>
</dbReference>
<gene>
    <name evidence="12" type="ORF">LSH36_632g01018</name>
</gene>
<feature type="compositionally biased region" description="Basic and acidic residues" evidence="10">
    <location>
        <begin position="238"/>
        <end position="252"/>
    </location>
</feature>
<feature type="compositionally biased region" description="Acidic residues" evidence="10">
    <location>
        <begin position="355"/>
        <end position="369"/>
    </location>
</feature>
<keyword evidence="2" id="KW-0479">Metal-binding</keyword>
<evidence type="ECO:0000256" key="7">
    <source>
        <dbReference type="ARBA" id="ARBA00023163"/>
    </source>
</evidence>
<dbReference type="AlphaFoldDB" id="A0AAD9J4W5"/>
<keyword evidence="6" id="KW-0805">Transcription regulation</keyword>
<organism evidence="12 13">
    <name type="scientific">Paralvinella palmiformis</name>
    <dbReference type="NCBI Taxonomy" id="53620"/>
    <lineage>
        <taxon>Eukaryota</taxon>
        <taxon>Metazoa</taxon>
        <taxon>Spiralia</taxon>
        <taxon>Lophotrochozoa</taxon>
        <taxon>Annelida</taxon>
        <taxon>Polychaeta</taxon>
        <taxon>Sedentaria</taxon>
        <taxon>Canalipalpata</taxon>
        <taxon>Terebellida</taxon>
        <taxon>Terebelliformia</taxon>
        <taxon>Alvinellidae</taxon>
        <taxon>Paralvinella</taxon>
    </lineage>
</organism>
<keyword evidence="3" id="KW-0677">Repeat</keyword>
<keyword evidence="5" id="KW-0862">Zinc</keyword>
<dbReference type="Gene3D" id="3.30.160.60">
    <property type="entry name" value="Classic Zinc Finger"/>
    <property type="match status" value="3"/>
</dbReference>
<evidence type="ECO:0000256" key="5">
    <source>
        <dbReference type="ARBA" id="ARBA00022833"/>
    </source>
</evidence>
<dbReference type="PANTHER" id="PTHR14196:SF0">
    <property type="entry name" value="PROTEIN BOWEL"/>
    <property type="match status" value="1"/>
</dbReference>
<evidence type="ECO:0000313" key="12">
    <source>
        <dbReference type="EMBL" id="KAK2146106.1"/>
    </source>
</evidence>
<dbReference type="PROSITE" id="PS50157">
    <property type="entry name" value="ZINC_FINGER_C2H2_2"/>
    <property type="match status" value="3"/>
</dbReference>
<dbReference type="GO" id="GO:0000981">
    <property type="term" value="F:DNA-binding transcription factor activity, RNA polymerase II-specific"/>
    <property type="evidence" value="ECO:0007669"/>
    <property type="project" value="TreeGrafter"/>
</dbReference>
<feature type="region of interest" description="Disordered" evidence="10">
    <location>
        <begin position="233"/>
        <end position="252"/>
    </location>
</feature>
<evidence type="ECO:0000256" key="1">
    <source>
        <dbReference type="ARBA" id="ARBA00004123"/>
    </source>
</evidence>
<dbReference type="FunFam" id="3.30.160.60:FF:000446">
    <property type="entry name" value="Zinc finger protein"/>
    <property type="match status" value="1"/>
</dbReference>
<dbReference type="PANTHER" id="PTHR14196">
    <property type="entry name" value="ODD-SKIPPED - RELATED"/>
    <property type="match status" value="1"/>
</dbReference>
<feature type="domain" description="C2H2-type" evidence="11">
    <location>
        <begin position="213"/>
        <end position="240"/>
    </location>
</feature>
<dbReference type="EMBL" id="JAODUP010000632">
    <property type="protein sequence ID" value="KAK2146106.1"/>
    <property type="molecule type" value="Genomic_DNA"/>
</dbReference>
<keyword evidence="13" id="KW-1185">Reference proteome</keyword>
<evidence type="ECO:0000313" key="13">
    <source>
        <dbReference type="Proteomes" id="UP001208570"/>
    </source>
</evidence>
<reference evidence="12" key="1">
    <citation type="journal article" date="2023" name="Mol. Biol. Evol.">
        <title>Third-Generation Sequencing Reveals the Adaptive Role of the Epigenome in Three Deep-Sea Polychaetes.</title>
        <authorList>
            <person name="Perez M."/>
            <person name="Aroh O."/>
            <person name="Sun Y."/>
            <person name="Lan Y."/>
            <person name="Juniper S.K."/>
            <person name="Young C.R."/>
            <person name="Angers B."/>
            <person name="Qian P.Y."/>
        </authorList>
    </citation>
    <scope>NUCLEOTIDE SEQUENCE</scope>
    <source>
        <strain evidence="12">P08H-3</strain>
    </source>
</reference>
<name>A0AAD9J4W5_9ANNE</name>
<feature type="domain" description="C2H2-type" evidence="11">
    <location>
        <begin position="185"/>
        <end position="212"/>
    </location>
</feature>
<evidence type="ECO:0000256" key="3">
    <source>
        <dbReference type="ARBA" id="ARBA00022737"/>
    </source>
</evidence>
<accession>A0AAD9J4W5</accession>
<dbReference type="PROSITE" id="PS00028">
    <property type="entry name" value="ZINC_FINGER_C2H2_1"/>
    <property type="match status" value="3"/>
</dbReference>
<dbReference type="InterPro" id="IPR036236">
    <property type="entry name" value="Znf_C2H2_sf"/>
</dbReference>
<evidence type="ECO:0000256" key="9">
    <source>
        <dbReference type="PROSITE-ProRule" id="PRU00042"/>
    </source>
</evidence>
<feature type="domain" description="C2H2-type" evidence="11">
    <location>
        <begin position="157"/>
        <end position="184"/>
    </location>
</feature>
<feature type="region of interest" description="Disordered" evidence="10">
    <location>
        <begin position="331"/>
        <end position="369"/>
    </location>
</feature>
<keyword evidence="8" id="KW-0539">Nucleus</keyword>
<proteinExistence type="predicted"/>
<protein>
    <recommendedName>
        <fullName evidence="11">C2H2-type domain-containing protein</fullName>
    </recommendedName>
</protein>
<dbReference type="Pfam" id="PF00096">
    <property type="entry name" value="zf-C2H2"/>
    <property type="match status" value="2"/>
</dbReference>
<dbReference type="FunFam" id="3.30.160.60:FF:000311">
    <property type="entry name" value="protein odd-skipped-related 2 isoform X1"/>
    <property type="match status" value="1"/>
</dbReference>
<dbReference type="GO" id="GO:0008270">
    <property type="term" value="F:zinc ion binding"/>
    <property type="evidence" value="ECO:0007669"/>
    <property type="project" value="UniProtKB-KW"/>
</dbReference>
<evidence type="ECO:0000256" key="4">
    <source>
        <dbReference type="ARBA" id="ARBA00022771"/>
    </source>
</evidence>
<evidence type="ECO:0000259" key="11">
    <source>
        <dbReference type="PROSITE" id="PS50157"/>
    </source>
</evidence>
<dbReference type="InterPro" id="IPR050717">
    <property type="entry name" value="C2H2-ZF_Transcription_Reg"/>
</dbReference>
<feature type="compositionally biased region" description="Polar residues" evidence="10">
    <location>
        <begin position="300"/>
        <end position="314"/>
    </location>
</feature>
<dbReference type="InterPro" id="IPR013087">
    <property type="entry name" value="Znf_C2H2_type"/>
</dbReference>